<keyword evidence="5" id="KW-0175">Coiled coil</keyword>
<feature type="transmembrane region" description="Helical" evidence="6">
    <location>
        <begin position="39"/>
        <end position="63"/>
    </location>
</feature>
<evidence type="ECO:0000256" key="4">
    <source>
        <dbReference type="ARBA" id="ARBA00023136"/>
    </source>
</evidence>
<evidence type="ECO:0000256" key="1">
    <source>
        <dbReference type="ARBA" id="ARBA00022475"/>
    </source>
</evidence>
<keyword evidence="4 6" id="KW-0472">Membrane</keyword>
<keyword evidence="2 6" id="KW-0812">Transmembrane</keyword>
<protein>
    <recommendedName>
        <fullName evidence="7">Lipopolysaccharide assembly protein A domain-containing protein</fullName>
    </recommendedName>
</protein>
<proteinExistence type="predicted"/>
<organism evidence="8 9">
    <name type="scientific">Candidatus Roizmanbacteria bacterium RIFCSPHIGHO2_01_FULL_39_8</name>
    <dbReference type="NCBI Taxonomy" id="1802033"/>
    <lineage>
        <taxon>Bacteria</taxon>
        <taxon>Candidatus Roizmaniibacteriota</taxon>
    </lineage>
</organism>
<dbReference type="AlphaFoldDB" id="A0A1F7GTA0"/>
<sequence length="117" mass="13041">MLTLIVVVIMSLIFAYFSTQNTAGVVLHVGTITWRNIPLYLVILGSLLIGIVISWLISLVDVLSSKLTLLGKDSTIKQTKQTIADLTKEVHQLELENTKLESEKTARSEQKMKDKSL</sequence>
<feature type="coiled-coil region" evidence="5">
    <location>
        <begin position="76"/>
        <end position="103"/>
    </location>
</feature>
<dbReference type="Pfam" id="PF06305">
    <property type="entry name" value="LapA_dom"/>
    <property type="match status" value="1"/>
</dbReference>
<keyword evidence="1" id="KW-1003">Cell membrane</keyword>
<comment type="caution">
    <text evidence="8">The sequence shown here is derived from an EMBL/GenBank/DDBJ whole genome shotgun (WGS) entry which is preliminary data.</text>
</comment>
<dbReference type="EMBL" id="MFZI01000008">
    <property type="protein sequence ID" value="OGK22093.1"/>
    <property type="molecule type" value="Genomic_DNA"/>
</dbReference>
<evidence type="ECO:0000256" key="6">
    <source>
        <dbReference type="SAM" id="Phobius"/>
    </source>
</evidence>
<gene>
    <name evidence="8" type="ORF">A2866_04555</name>
</gene>
<dbReference type="InterPro" id="IPR010445">
    <property type="entry name" value="LapA_dom"/>
</dbReference>
<name>A0A1F7GTA0_9BACT</name>
<evidence type="ECO:0000313" key="9">
    <source>
        <dbReference type="Proteomes" id="UP000177026"/>
    </source>
</evidence>
<dbReference type="GO" id="GO:0005886">
    <property type="term" value="C:plasma membrane"/>
    <property type="evidence" value="ECO:0007669"/>
    <property type="project" value="InterPro"/>
</dbReference>
<reference evidence="8 9" key="1">
    <citation type="journal article" date="2016" name="Nat. Commun.">
        <title>Thousands of microbial genomes shed light on interconnected biogeochemical processes in an aquifer system.</title>
        <authorList>
            <person name="Anantharaman K."/>
            <person name="Brown C.T."/>
            <person name="Hug L.A."/>
            <person name="Sharon I."/>
            <person name="Castelle C.J."/>
            <person name="Probst A.J."/>
            <person name="Thomas B.C."/>
            <person name="Singh A."/>
            <person name="Wilkins M.J."/>
            <person name="Karaoz U."/>
            <person name="Brodie E.L."/>
            <person name="Williams K.H."/>
            <person name="Hubbard S.S."/>
            <person name="Banfield J.F."/>
        </authorList>
    </citation>
    <scope>NUCLEOTIDE SEQUENCE [LARGE SCALE GENOMIC DNA]</scope>
</reference>
<feature type="domain" description="Lipopolysaccharide assembly protein A" evidence="7">
    <location>
        <begin position="20"/>
        <end position="83"/>
    </location>
</feature>
<evidence type="ECO:0000259" key="7">
    <source>
        <dbReference type="Pfam" id="PF06305"/>
    </source>
</evidence>
<keyword evidence="3 6" id="KW-1133">Transmembrane helix</keyword>
<evidence type="ECO:0000256" key="2">
    <source>
        <dbReference type="ARBA" id="ARBA00022692"/>
    </source>
</evidence>
<evidence type="ECO:0000256" key="3">
    <source>
        <dbReference type="ARBA" id="ARBA00022989"/>
    </source>
</evidence>
<dbReference type="Proteomes" id="UP000177026">
    <property type="component" value="Unassembled WGS sequence"/>
</dbReference>
<accession>A0A1F7GTA0</accession>
<evidence type="ECO:0000313" key="8">
    <source>
        <dbReference type="EMBL" id="OGK22093.1"/>
    </source>
</evidence>
<evidence type="ECO:0000256" key="5">
    <source>
        <dbReference type="SAM" id="Coils"/>
    </source>
</evidence>